<keyword evidence="2" id="KW-1185">Reference proteome</keyword>
<organism evidence="2 3">
    <name type="scientific">Romanomermis culicivorax</name>
    <name type="common">Nematode worm</name>
    <dbReference type="NCBI Taxonomy" id="13658"/>
    <lineage>
        <taxon>Eukaryota</taxon>
        <taxon>Metazoa</taxon>
        <taxon>Ecdysozoa</taxon>
        <taxon>Nematoda</taxon>
        <taxon>Enoplea</taxon>
        <taxon>Dorylaimia</taxon>
        <taxon>Mermithida</taxon>
        <taxon>Mermithoidea</taxon>
        <taxon>Mermithidae</taxon>
        <taxon>Romanomermis</taxon>
    </lineage>
</organism>
<dbReference type="Proteomes" id="UP000887565">
    <property type="component" value="Unplaced"/>
</dbReference>
<dbReference type="AlphaFoldDB" id="A0A915J6D8"/>
<evidence type="ECO:0000256" key="1">
    <source>
        <dbReference type="SAM" id="MobiDB-lite"/>
    </source>
</evidence>
<sequence>DITSDEDDETIVDGGSENIISEEEDNILEEEGEGTILDYDDEDAQYKSIHNAHQYLKRHLCFMQPVGSEQIEGEEDVFETNDDDDNDEC</sequence>
<reference evidence="3" key="1">
    <citation type="submission" date="2022-11" db="UniProtKB">
        <authorList>
            <consortium name="WormBaseParasite"/>
        </authorList>
    </citation>
    <scope>IDENTIFICATION</scope>
</reference>
<proteinExistence type="predicted"/>
<dbReference type="WBParaSite" id="nRc.2.0.1.t22032-RA">
    <property type="protein sequence ID" value="nRc.2.0.1.t22032-RA"/>
    <property type="gene ID" value="nRc.2.0.1.g22032"/>
</dbReference>
<feature type="compositionally biased region" description="Acidic residues" evidence="1">
    <location>
        <begin position="1"/>
        <end position="11"/>
    </location>
</feature>
<evidence type="ECO:0000313" key="2">
    <source>
        <dbReference type="Proteomes" id="UP000887565"/>
    </source>
</evidence>
<evidence type="ECO:0000313" key="3">
    <source>
        <dbReference type="WBParaSite" id="nRc.2.0.1.t22032-RA"/>
    </source>
</evidence>
<feature type="region of interest" description="Disordered" evidence="1">
    <location>
        <begin position="1"/>
        <end position="32"/>
    </location>
</feature>
<feature type="compositionally biased region" description="Acidic residues" evidence="1">
    <location>
        <begin position="20"/>
        <end position="32"/>
    </location>
</feature>
<name>A0A915J6D8_ROMCU</name>
<protein>
    <submittedName>
        <fullName evidence="3">Uncharacterized protein</fullName>
    </submittedName>
</protein>
<accession>A0A915J6D8</accession>